<dbReference type="InterPro" id="IPR009057">
    <property type="entry name" value="Homeodomain-like_sf"/>
</dbReference>
<sequence length="223" mass="25223">MVGVREKGKARRKRQIIQAAKHLLATGGIDALSTRRLAEEAELSVHTLYALVGSKEQILEAVMADNHERVLEDLLKIDEHHAIEKLFAIVESTYAIIAEDSAAQKPIMRMLMTRYYEGNLNPIPWWQMAQEKGWIESAIAEATVQGQLRGMFPPAQIADMLMKIYLSNLRDYLFDQTTLANFRNATHFEFWFCLSGLAVETQRDAFLAKAMDAASLLQQTAPE</sequence>
<dbReference type="Pfam" id="PF00440">
    <property type="entry name" value="TetR_N"/>
    <property type="match status" value="1"/>
</dbReference>
<feature type="domain" description="HTH tetR-type" evidence="5">
    <location>
        <begin position="10"/>
        <end position="70"/>
    </location>
</feature>
<dbReference type="RefSeq" id="WP_021691740.1">
    <property type="nucleotide sequence ID" value="NZ_BASZ01000013.1"/>
</dbReference>
<evidence type="ECO:0000256" key="4">
    <source>
        <dbReference type="PROSITE-ProRule" id="PRU00335"/>
    </source>
</evidence>
<protein>
    <submittedName>
        <fullName evidence="6">Putative TetR family transcriptional regulator</fullName>
    </submittedName>
</protein>
<proteinExistence type="predicted"/>
<comment type="caution">
    <text evidence="6">The sequence shown here is derived from an EMBL/GenBank/DDBJ whole genome shotgun (WGS) entry which is preliminary data.</text>
</comment>
<reference evidence="6 7" key="1">
    <citation type="submission" date="2013-09" db="EMBL/GenBank/DDBJ databases">
        <title>Whole genome shotgun sequence of Novosphingobium tardaugens NBRC 16725.</title>
        <authorList>
            <person name="Isaki S."/>
            <person name="Hosoyama A."/>
            <person name="Tsuchikane K."/>
            <person name="Katsumata H."/>
            <person name="Ando Y."/>
            <person name="Yamazaki S."/>
            <person name="Fujita N."/>
        </authorList>
    </citation>
    <scope>NUCLEOTIDE SEQUENCE [LARGE SCALE GENOMIC DNA]</scope>
    <source>
        <strain evidence="6 7">NBRC 16725</strain>
    </source>
</reference>
<dbReference type="SUPFAM" id="SSF46689">
    <property type="entry name" value="Homeodomain-like"/>
    <property type="match status" value="1"/>
</dbReference>
<evidence type="ECO:0000313" key="6">
    <source>
        <dbReference type="EMBL" id="GAD50922.1"/>
    </source>
</evidence>
<evidence type="ECO:0000313" key="7">
    <source>
        <dbReference type="Proteomes" id="UP000016568"/>
    </source>
</evidence>
<keyword evidence="3" id="KW-0804">Transcription</keyword>
<dbReference type="PANTHER" id="PTHR30055:SF234">
    <property type="entry name" value="HTH-TYPE TRANSCRIPTIONAL REGULATOR BETI"/>
    <property type="match status" value="1"/>
</dbReference>
<feature type="DNA-binding region" description="H-T-H motif" evidence="4">
    <location>
        <begin position="33"/>
        <end position="52"/>
    </location>
</feature>
<dbReference type="EMBL" id="BASZ01000013">
    <property type="protein sequence ID" value="GAD50922.1"/>
    <property type="molecule type" value="Genomic_DNA"/>
</dbReference>
<name>U2YQH1_9SPHN</name>
<keyword evidence="7" id="KW-1185">Reference proteome</keyword>
<dbReference type="PANTHER" id="PTHR30055">
    <property type="entry name" value="HTH-TYPE TRANSCRIPTIONAL REGULATOR RUTR"/>
    <property type="match status" value="1"/>
</dbReference>
<gene>
    <name evidence="6" type="ORF">NT2_13_00080</name>
</gene>
<keyword evidence="1" id="KW-0805">Transcription regulation</keyword>
<dbReference type="GO" id="GO:0000976">
    <property type="term" value="F:transcription cis-regulatory region binding"/>
    <property type="evidence" value="ECO:0007669"/>
    <property type="project" value="TreeGrafter"/>
</dbReference>
<evidence type="ECO:0000256" key="2">
    <source>
        <dbReference type="ARBA" id="ARBA00023125"/>
    </source>
</evidence>
<keyword evidence="2 4" id="KW-0238">DNA-binding</keyword>
<dbReference type="PROSITE" id="PS50977">
    <property type="entry name" value="HTH_TETR_2"/>
    <property type="match status" value="1"/>
</dbReference>
<evidence type="ECO:0000256" key="1">
    <source>
        <dbReference type="ARBA" id="ARBA00023015"/>
    </source>
</evidence>
<organism evidence="6 7">
    <name type="scientific">Caenibius tardaugens NBRC 16725</name>
    <dbReference type="NCBI Taxonomy" id="1219035"/>
    <lineage>
        <taxon>Bacteria</taxon>
        <taxon>Pseudomonadati</taxon>
        <taxon>Pseudomonadota</taxon>
        <taxon>Alphaproteobacteria</taxon>
        <taxon>Sphingomonadales</taxon>
        <taxon>Erythrobacteraceae</taxon>
        <taxon>Caenibius</taxon>
    </lineage>
</organism>
<dbReference type="AlphaFoldDB" id="U2YQH1"/>
<dbReference type="Gene3D" id="1.10.357.10">
    <property type="entry name" value="Tetracycline Repressor, domain 2"/>
    <property type="match status" value="1"/>
</dbReference>
<dbReference type="InterPro" id="IPR001647">
    <property type="entry name" value="HTH_TetR"/>
</dbReference>
<accession>U2YQH1</accession>
<dbReference type="Proteomes" id="UP000016568">
    <property type="component" value="Unassembled WGS sequence"/>
</dbReference>
<evidence type="ECO:0000259" key="5">
    <source>
        <dbReference type="PROSITE" id="PS50977"/>
    </source>
</evidence>
<dbReference type="eggNOG" id="COG1309">
    <property type="taxonomic scope" value="Bacteria"/>
</dbReference>
<evidence type="ECO:0000256" key="3">
    <source>
        <dbReference type="ARBA" id="ARBA00023163"/>
    </source>
</evidence>
<dbReference type="GO" id="GO:0003700">
    <property type="term" value="F:DNA-binding transcription factor activity"/>
    <property type="evidence" value="ECO:0007669"/>
    <property type="project" value="TreeGrafter"/>
</dbReference>
<dbReference type="InterPro" id="IPR050109">
    <property type="entry name" value="HTH-type_TetR-like_transc_reg"/>
</dbReference>